<evidence type="ECO:0000313" key="3">
    <source>
        <dbReference type="Proteomes" id="UP000568839"/>
    </source>
</evidence>
<dbReference type="EMBL" id="JACHHJ010000004">
    <property type="protein sequence ID" value="MBB6450664.1"/>
    <property type="molecule type" value="Genomic_DNA"/>
</dbReference>
<keyword evidence="3" id="KW-1185">Reference proteome</keyword>
<feature type="region of interest" description="Disordered" evidence="1">
    <location>
        <begin position="1"/>
        <end position="41"/>
    </location>
</feature>
<feature type="compositionally biased region" description="Basic residues" evidence="1">
    <location>
        <begin position="28"/>
        <end position="41"/>
    </location>
</feature>
<dbReference type="AlphaFoldDB" id="A0A841PS92"/>
<accession>A0A841PS92</accession>
<comment type="caution">
    <text evidence="2">The sequence shown here is derived from an EMBL/GenBank/DDBJ whole genome shotgun (WGS) entry which is preliminary data.</text>
</comment>
<sequence>MANDFKTPKVVEKKQQKLKKQQADLKKKLNNVKKHQKKAGN</sequence>
<reference evidence="2 3" key="1">
    <citation type="submission" date="2020-08" db="EMBL/GenBank/DDBJ databases">
        <title>Genomic Encyclopedia of Type Strains, Phase IV (KMG-IV): sequencing the most valuable type-strain genomes for metagenomic binning, comparative biology and taxonomic classification.</title>
        <authorList>
            <person name="Goeker M."/>
        </authorList>
    </citation>
    <scope>NUCLEOTIDE SEQUENCE [LARGE SCALE GENOMIC DNA]</scope>
    <source>
        <strain evidence="2 3">DSM 21769</strain>
    </source>
</reference>
<evidence type="ECO:0000313" key="2">
    <source>
        <dbReference type="EMBL" id="MBB6450664.1"/>
    </source>
</evidence>
<gene>
    <name evidence="2" type="ORF">HNR44_002654</name>
</gene>
<proteinExistence type="predicted"/>
<feature type="compositionally biased region" description="Basic and acidic residues" evidence="1">
    <location>
        <begin position="1"/>
        <end position="27"/>
    </location>
</feature>
<organism evidence="2 3">
    <name type="scientific">Geomicrobium halophilum</name>
    <dbReference type="NCBI Taxonomy" id="549000"/>
    <lineage>
        <taxon>Bacteria</taxon>
        <taxon>Bacillati</taxon>
        <taxon>Bacillota</taxon>
        <taxon>Bacilli</taxon>
        <taxon>Bacillales</taxon>
        <taxon>Geomicrobium</taxon>
    </lineage>
</organism>
<dbReference type="RefSeq" id="WP_281381424.1">
    <property type="nucleotide sequence ID" value="NZ_JACHHJ010000004.1"/>
</dbReference>
<name>A0A841PS92_9BACL</name>
<evidence type="ECO:0000256" key="1">
    <source>
        <dbReference type="SAM" id="MobiDB-lite"/>
    </source>
</evidence>
<dbReference type="Proteomes" id="UP000568839">
    <property type="component" value="Unassembled WGS sequence"/>
</dbReference>
<protein>
    <submittedName>
        <fullName evidence="2">Uncharacterized protein</fullName>
    </submittedName>
</protein>